<proteinExistence type="predicted"/>
<dbReference type="Proteomes" id="UP001528672">
    <property type="component" value="Unassembled WGS sequence"/>
</dbReference>
<comment type="caution">
    <text evidence="2">The sequence shown here is derived from an EMBL/GenBank/DDBJ whole genome shotgun (WGS) entry which is preliminary data.</text>
</comment>
<keyword evidence="3" id="KW-1185">Reference proteome</keyword>
<dbReference type="InterPro" id="IPR018764">
    <property type="entry name" value="RskA_C"/>
</dbReference>
<dbReference type="RefSeq" id="WP_273926794.1">
    <property type="nucleotide sequence ID" value="NZ_JAQSIO010000003.1"/>
</dbReference>
<feature type="domain" description="Anti-sigma K factor RskA C-terminal" evidence="1">
    <location>
        <begin position="117"/>
        <end position="250"/>
    </location>
</feature>
<evidence type="ECO:0000313" key="2">
    <source>
        <dbReference type="EMBL" id="MDD0815139.1"/>
    </source>
</evidence>
<dbReference type="Pfam" id="PF10099">
    <property type="entry name" value="RskA_C"/>
    <property type="match status" value="1"/>
</dbReference>
<evidence type="ECO:0000313" key="3">
    <source>
        <dbReference type="Proteomes" id="UP001528672"/>
    </source>
</evidence>
<protein>
    <submittedName>
        <fullName evidence="2">Anti-sigma factor</fullName>
    </submittedName>
</protein>
<sequence>MNIVQNKILLQRLAASYGLGTLQGGARRRFEALARSQAPVRQAIREWRERLAGLTELQPVVRPPEVVWRRIELALSLEREEQRLAQARKPTGLARQQQAPSSPWWQRLWVWQGFSAAGLALALLAWVVPWHAGSDSSTQARSAAEAPTSESLALLLDAQNQPAWLASWDGRRQQLQLQDLQGQAVPPGHSLQVWAIPAQGGVRSLAVLDGTSGPQRVAVAADRVDGVTVLAISLEVQGGVPEAGGPKGPVLFKGPWVRKTV</sequence>
<reference evidence="2 3" key="1">
    <citation type="submission" date="2023-02" db="EMBL/GenBank/DDBJ databases">
        <title>Bacterial whole genome sequence for Curvibacter sp. HBC28.</title>
        <authorList>
            <person name="Le V."/>
            <person name="Ko S.-R."/>
            <person name="Ahn C.-Y."/>
            <person name="Oh H.-M."/>
        </authorList>
    </citation>
    <scope>NUCLEOTIDE SEQUENCE [LARGE SCALE GENOMIC DNA]</scope>
    <source>
        <strain evidence="2 3">HBC28</strain>
    </source>
</reference>
<accession>A0ABT5MEY5</accession>
<organism evidence="2 3">
    <name type="scientific">Curvibacter microcysteis</name>
    <dbReference type="NCBI Taxonomy" id="3026419"/>
    <lineage>
        <taxon>Bacteria</taxon>
        <taxon>Pseudomonadati</taxon>
        <taxon>Pseudomonadota</taxon>
        <taxon>Betaproteobacteria</taxon>
        <taxon>Burkholderiales</taxon>
        <taxon>Comamonadaceae</taxon>
        <taxon>Curvibacter</taxon>
    </lineage>
</organism>
<dbReference type="EMBL" id="JAQSIO010000003">
    <property type="protein sequence ID" value="MDD0815139.1"/>
    <property type="molecule type" value="Genomic_DNA"/>
</dbReference>
<gene>
    <name evidence="2" type="ORF">PSQ39_10905</name>
</gene>
<name>A0ABT5MEY5_9BURK</name>
<evidence type="ECO:0000259" key="1">
    <source>
        <dbReference type="Pfam" id="PF10099"/>
    </source>
</evidence>